<dbReference type="AlphaFoldDB" id="G9EK05"/>
<protein>
    <submittedName>
        <fullName evidence="1">Uncharacterized protein</fullName>
    </submittedName>
</protein>
<name>G9EK05_9GAMM</name>
<organism evidence="1 2">
    <name type="scientific">Legionella drancourtii LLAP12</name>
    <dbReference type="NCBI Taxonomy" id="658187"/>
    <lineage>
        <taxon>Bacteria</taxon>
        <taxon>Pseudomonadati</taxon>
        <taxon>Pseudomonadota</taxon>
        <taxon>Gammaproteobacteria</taxon>
        <taxon>Legionellales</taxon>
        <taxon>Legionellaceae</taxon>
        <taxon>Legionella</taxon>
    </lineage>
</organism>
<proteinExistence type="predicted"/>
<keyword evidence="2" id="KW-1185">Reference proteome</keyword>
<accession>G9EK05</accession>
<gene>
    <name evidence="1" type="ORF">LDG_5526</name>
</gene>
<dbReference type="EMBL" id="JH413799">
    <property type="protein sequence ID" value="EHL32380.1"/>
    <property type="molecule type" value="Genomic_DNA"/>
</dbReference>
<evidence type="ECO:0000313" key="2">
    <source>
        <dbReference type="Proteomes" id="UP000002770"/>
    </source>
</evidence>
<dbReference type="STRING" id="658187.LDG_5526"/>
<reference evidence="1 2" key="1">
    <citation type="journal article" date="2011" name="BMC Genomics">
        <title>Insight into cross-talk between intra-amoebal pathogens.</title>
        <authorList>
            <person name="Gimenez G."/>
            <person name="Bertelli C."/>
            <person name="Moliner C."/>
            <person name="Robert C."/>
            <person name="Raoult D."/>
            <person name="Fournier P.E."/>
            <person name="Greub G."/>
        </authorList>
    </citation>
    <scope>NUCLEOTIDE SEQUENCE [LARGE SCALE GENOMIC DNA]</scope>
    <source>
        <strain evidence="1 2">LLAP12</strain>
    </source>
</reference>
<dbReference type="Proteomes" id="UP000002770">
    <property type="component" value="Unassembled WGS sequence"/>
</dbReference>
<dbReference type="HOGENOM" id="CLU_3081289_0_0_6"/>
<sequence>MMAREGKAKVLSEAEFKLVLLVAKVGKFATRNTALVYCLVRFRFTSPKKLPP</sequence>
<evidence type="ECO:0000313" key="1">
    <source>
        <dbReference type="EMBL" id="EHL32380.1"/>
    </source>
</evidence>
<dbReference type="InParanoid" id="G9EK05"/>